<proteinExistence type="predicted"/>
<reference evidence="1 2" key="1">
    <citation type="submission" date="2023-01" db="EMBL/GenBank/DDBJ databases">
        <title>Draft genome sequence of Nocardiopsis sp. RSe5-2 isolated from halophytes.</title>
        <authorList>
            <person name="Duangmal K."/>
            <person name="Chantavorakit T."/>
        </authorList>
    </citation>
    <scope>NUCLEOTIDE SEQUENCE [LARGE SCALE GENOMIC DNA]</scope>
    <source>
        <strain evidence="1 2">RSe5-2</strain>
    </source>
</reference>
<protein>
    <submittedName>
        <fullName evidence="1">Uncharacterized protein</fullName>
    </submittedName>
</protein>
<evidence type="ECO:0000313" key="2">
    <source>
        <dbReference type="Proteomes" id="UP001527866"/>
    </source>
</evidence>
<dbReference type="EMBL" id="JAQFWQ010000013">
    <property type="protein sequence ID" value="MDA2810339.1"/>
    <property type="molecule type" value="Genomic_DNA"/>
</dbReference>
<evidence type="ECO:0000313" key="1">
    <source>
        <dbReference type="EMBL" id="MDA2810339.1"/>
    </source>
</evidence>
<accession>A0ABT4U063</accession>
<organism evidence="1 2">
    <name type="scientific">Nocardiopsis endophytica</name>
    <dbReference type="NCBI Taxonomy" id="3018445"/>
    <lineage>
        <taxon>Bacteria</taxon>
        <taxon>Bacillati</taxon>
        <taxon>Actinomycetota</taxon>
        <taxon>Actinomycetes</taxon>
        <taxon>Streptosporangiales</taxon>
        <taxon>Nocardiopsidaceae</taxon>
        <taxon>Nocardiopsis</taxon>
    </lineage>
</organism>
<dbReference type="RefSeq" id="WP_270684418.1">
    <property type="nucleotide sequence ID" value="NZ_JAQFWQ010000013.1"/>
</dbReference>
<keyword evidence="2" id="KW-1185">Reference proteome</keyword>
<gene>
    <name evidence="1" type="ORF">O4J56_06780</name>
</gene>
<comment type="caution">
    <text evidence="1">The sequence shown here is derived from an EMBL/GenBank/DDBJ whole genome shotgun (WGS) entry which is preliminary data.</text>
</comment>
<dbReference type="Proteomes" id="UP001527866">
    <property type="component" value="Unassembled WGS sequence"/>
</dbReference>
<name>A0ABT4U063_9ACTN</name>
<sequence>MPESDVVRLSALMLAHRDLLQVRNITGTLPLVANAASLRGAITPIVSADAVLPTAAVVPLPPRGPLGAEALSGAPRLRASDAEEDPQGLLERLEAGPVVLCGLRWDERAVLVKALAVAPSAVEAARIVQAAAGRRRV</sequence>